<gene>
    <name evidence="6 10" type="primary">minC</name>
    <name evidence="10" type="ORF">HF203_01620</name>
</gene>
<proteinExistence type="inferred from homology"/>
<evidence type="ECO:0000259" key="8">
    <source>
        <dbReference type="Pfam" id="PF03775"/>
    </source>
</evidence>
<dbReference type="InterPro" id="IPR007874">
    <property type="entry name" value="MinC_N"/>
</dbReference>
<dbReference type="InterPro" id="IPR036145">
    <property type="entry name" value="MinC_C_sf"/>
</dbReference>
<evidence type="ECO:0000259" key="9">
    <source>
        <dbReference type="Pfam" id="PF05209"/>
    </source>
</evidence>
<dbReference type="InterPro" id="IPR013033">
    <property type="entry name" value="MinC"/>
</dbReference>
<dbReference type="Gene3D" id="2.160.20.70">
    <property type="match status" value="1"/>
</dbReference>
<dbReference type="Pfam" id="PF03775">
    <property type="entry name" value="MinC_C"/>
    <property type="match status" value="1"/>
</dbReference>
<comment type="similarity">
    <text evidence="1 6">Belongs to the MinC family.</text>
</comment>
<dbReference type="Proteomes" id="UP000740754">
    <property type="component" value="Unassembled WGS sequence"/>
</dbReference>
<accession>A0ABX1I6Y1</accession>
<dbReference type="NCBIfam" id="TIGR01222">
    <property type="entry name" value="minC"/>
    <property type="match status" value="1"/>
</dbReference>
<evidence type="ECO:0000256" key="3">
    <source>
        <dbReference type="ARBA" id="ARBA00023210"/>
    </source>
</evidence>
<keyword evidence="11" id="KW-1185">Reference proteome</keyword>
<dbReference type="PANTHER" id="PTHR34108:SF1">
    <property type="entry name" value="SEPTUM SITE-DETERMINING PROTEIN MINC"/>
    <property type="match status" value="1"/>
</dbReference>
<evidence type="ECO:0000256" key="7">
    <source>
        <dbReference type="SAM" id="MobiDB-lite"/>
    </source>
</evidence>
<dbReference type="Gene3D" id="3.30.70.260">
    <property type="match status" value="1"/>
</dbReference>
<dbReference type="Pfam" id="PF05209">
    <property type="entry name" value="MinC_N"/>
    <property type="match status" value="1"/>
</dbReference>
<dbReference type="RefSeq" id="WP_168665939.1">
    <property type="nucleotide sequence ID" value="NZ_JAAXKX010000002.1"/>
</dbReference>
<protein>
    <recommendedName>
        <fullName evidence="6">Probable septum site-determining protein MinC</fullName>
    </recommendedName>
</protein>
<name>A0ABX1I6Y1_9GAMM</name>
<evidence type="ECO:0000256" key="5">
    <source>
        <dbReference type="ARBA" id="ARBA00025606"/>
    </source>
</evidence>
<keyword evidence="2 6" id="KW-0132">Cell division</keyword>
<comment type="subunit">
    <text evidence="6">Interacts with MinD and FtsZ.</text>
</comment>
<feature type="domain" description="Septum formation inhibitor MinC N-terminal" evidence="9">
    <location>
        <begin position="16"/>
        <end position="86"/>
    </location>
</feature>
<dbReference type="InterPro" id="IPR016098">
    <property type="entry name" value="CAP/MinC_C"/>
</dbReference>
<keyword evidence="3 6" id="KW-0717">Septation</keyword>
<keyword evidence="4 6" id="KW-0131">Cell cycle</keyword>
<feature type="domain" description="Septum formation inhibitor MinC C-terminal" evidence="8">
    <location>
        <begin position="141"/>
        <end position="240"/>
    </location>
</feature>
<comment type="caution">
    <text evidence="10">The sequence shown here is derived from an EMBL/GenBank/DDBJ whole genome shotgun (WGS) entry which is preliminary data.</text>
</comment>
<organism evidence="10 11">
    <name type="scientific">Marichromatium bheemlicum</name>
    <dbReference type="NCBI Taxonomy" id="365339"/>
    <lineage>
        <taxon>Bacteria</taxon>
        <taxon>Pseudomonadati</taxon>
        <taxon>Pseudomonadota</taxon>
        <taxon>Gammaproteobacteria</taxon>
        <taxon>Chromatiales</taxon>
        <taxon>Chromatiaceae</taxon>
        <taxon>Marichromatium</taxon>
    </lineage>
</organism>
<sequence>MAANPQSLEGEATAAFELKAAGFTLPIFRLLGGDMEAVANQLSAKVGQAPDFFRNTPIVIDLSDFADGEVEFPLLVGLLRGYGMIPFGVRGGSKAQHAAAETMELAVLGESYSTRGPRPAAREQADDPEGATDEPRPSMLVARPVRSGQRHYAACGDLSVVGAVSSGAELMADGNIHVYGPLRGRAMAGVNGDLAARIFCQDLQAELVAIAGHYRVSENIPAELQGVPVQIFLDQKILRIEKL</sequence>
<evidence type="ECO:0000313" key="11">
    <source>
        <dbReference type="Proteomes" id="UP000740754"/>
    </source>
</evidence>
<evidence type="ECO:0000256" key="2">
    <source>
        <dbReference type="ARBA" id="ARBA00022618"/>
    </source>
</evidence>
<evidence type="ECO:0000256" key="6">
    <source>
        <dbReference type="HAMAP-Rule" id="MF_00267"/>
    </source>
</evidence>
<evidence type="ECO:0000313" key="10">
    <source>
        <dbReference type="EMBL" id="NKN31926.1"/>
    </source>
</evidence>
<dbReference type="InterPro" id="IPR005526">
    <property type="entry name" value="Septum_form_inhib_MinC_C"/>
</dbReference>
<reference evidence="10 11" key="1">
    <citation type="submission" date="2020-04" db="EMBL/GenBank/DDBJ databases">
        <title>Draft Whole-Genome sequence of Marichromatium bheemlicum DSM 18632, type strain.</title>
        <authorList>
            <person name="Kyndt J.A."/>
            <person name="Meyer T.E."/>
        </authorList>
    </citation>
    <scope>NUCLEOTIDE SEQUENCE [LARGE SCALE GENOMIC DNA]</scope>
    <source>
        <strain evidence="10 11">DSM 18632</strain>
    </source>
</reference>
<dbReference type="EMBL" id="JAAXKX010000002">
    <property type="protein sequence ID" value="NKN31926.1"/>
    <property type="molecule type" value="Genomic_DNA"/>
</dbReference>
<feature type="region of interest" description="Disordered" evidence="7">
    <location>
        <begin position="113"/>
        <end position="139"/>
    </location>
</feature>
<evidence type="ECO:0000256" key="1">
    <source>
        <dbReference type="ARBA" id="ARBA00006291"/>
    </source>
</evidence>
<evidence type="ECO:0000256" key="4">
    <source>
        <dbReference type="ARBA" id="ARBA00023306"/>
    </source>
</evidence>
<dbReference type="PANTHER" id="PTHR34108">
    <property type="entry name" value="SEPTUM SITE-DETERMINING PROTEIN MINC"/>
    <property type="match status" value="1"/>
</dbReference>
<dbReference type="SUPFAM" id="SSF63848">
    <property type="entry name" value="Cell-division inhibitor MinC, C-terminal domain"/>
    <property type="match status" value="1"/>
</dbReference>
<dbReference type="HAMAP" id="MF_00267">
    <property type="entry name" value="MinC"/>
    <property type="match status" value="1"/>
</dbReference>
<comment type="function">
    <text evidence="5 6">Cell division inhibitor that blocks the formation of polar Z ring septums. Rapidly oscillates between the poles of the cell to destabilize FtsZ filaments that have formed before they mature into polar Z rings. Prevents FtsZ polymerization.</text>
</comment>